<dbReference type="Proteomes" id="UP000275846">
    <property type="component" value="Unassembled WGS sequence"/>
</dbReference>
<name>A0A0X3P671_SCHSO</name>
<dbReference type="SMART" id="SM01375">
    <property type="entry name" value="Dynein_light"/>
    <property type="match status" value="1"/>
</dbReference>
<gene>
    <name evidence="2" type="ORF">SSLN_LOCUS19364</name>
    <name evidence="3" type="ORF">SSLN_LOCUS19575</name>
    <name evidence="1" type="ORF">TR111860</name>
</gene>
<dbReference type="EMBL" id="GEEE01019733">
    <property type="protein sequence ID" value="JAP43492.1"/>
    <property type="molecule type" value="Transcribed_RNA"/>
</dbReference>
<evidence type="ECO:0000313" key="6">
    <source>
        <dbReference type="WBParaSite" id="SSLN_0002030601-mRNA-1"/>
    </source>
</evidence>
<dbReference type="OrthoDB" id="26525at2759"/>
<evidence type="ECO:0000313" key="3">
    <source>
        <dbReference type="EMBL" id="VDM05961.1"/>
    </source>
</evidence>
<evidence type="ECO:0000313" key="5">
    <source>
        <dbReference type="WBParaSite" id="SSLN_0002009301-mRNA-1"/>
    </source>
</evidence>
<dbReference type="Gene3D" id="3.30.740.10">
    <property type="entry name" value="Protein Inhibitor Of Neuronal Nitric Oxide Synthase"/>
    <property type="match status" value="1"/>
</dbReference>
<accession>A0A0X3P671</accession>
<dbReference type="GO" id="GO:0030286">
    <property type="term" value="C:dynein complex"/>
    <property type="evidence" value="ECO:0007669"/>
    <property type="project" value="InterPro"/>
</dbReference>
<dbReference type="EMBL" id="UYSU01047206">
    <property type="protein sequence ID" value="VDM05750.1"/>
    <property type="molecule type" value="Genomic_DNA"/>
</dbReference>
<dbReference type="GO" id="GO:0007017">
    <property type="term" value="P:microtubule-based process"/>
    <property type="evidence" value="ECO:0007669"/>
    <property type="project" value="InterPro"/>
</dbReference>
<sequence>MSGQSEISNLKVDMPNDMQDFILNQVQHQLRQFNDNPTMELNLEPIVQNLAEALKKQYQGVWQVVITNGTYSAFSAYVQKRLYHVKVGRFVVLVWQSSPF</sequence>
<keyword evidence="4" id="KW-1185">Reference proteome</keyword>
<dbReference type="WBParaSite" id="SSLN_0002030601-mRNA-1">
    <property type="protein sequence ID" value="SSLN_0002030601-mRNA-1"/>
    <property type="gene ID" value="SSLN_0002030601"/>
</dbReference>
<dbReference type="WBParaSite" id="SSLN_0002009301-mRNA-1">
    <property type="protein sequence ID" value="SSLN_0002009301-mRNA-1"/>
    <property type="gene ID" value="SSLN_0002009301"/>
</dbReference>
<organism evidence="1">
    <name type="scientific">Schistocephalus solidus</name>
    <name type="common">Tapeworm</name>
    <dbReference type="NCBI Taxonomy" id="70667"/>
    <lineage>
        <taxon>Eukaryota</taxon>
        <taxon>Metazoa</taxon>
        <taxon>Spiralia</taxon>
        <taxon>Lophotrochozoa</taxon>
        <taxon>Platyhelminthes</taxon>
        <taxon>Cestoda</taxon>
        <taxon>Eucestoda</taxon>
        <taxon>Diphyllobothriidea</taxon>
        <taxon>Diphyllobothriidae</taxon>
        <taxon>Schistocephalus</taxon>
    </lineage>
</organism>
<dbReference type="AlphaFoldDB" id="A0A0X3P671"/>
<reference evidence="2 4" key="3">
    <citation type="submission" date="2018-11" db="EMBL/GenBank/DDBJ databases">
        <authorList>
            <consortium name="Pathogen Informatics"/>
        </authorList>
    </citation>
    <scope>NUCLEOTIDE SEQUENCE [LARGE SCALE GENOMIC DNA]</scope>
    <source>
        <strain evidence="2 4">NST_G2</strain>
    </source>
</reference>
<evidence type="ECO:0000313" key="2">
    <source>
        <dbReference type="EMBL" id="VDM05750.1"/>
    </source>
</evidence>
<proteinExistence type="predicted"/>
<dbReference type="Pfam" id="PF01221">
    <property type="entry name" value="Dynein_light"/>
    <property type="match status" value="1"/>
</dbReference>
<dbReference type="InterPro" id="IPR037177">
    <property type="entry name" value="DLC_sf"/>
</dbReference>
<reference evidence="1" key="1">
    <citation type="submission" date="2016-01" db="EMBL/GenBank/DDBJ databases">
        <title>Reference transcriptome for the parasite Schistocephalus solidus: insights into the molecular evolution of parasitism.</title>
        <authorList>
            <person name="Hebert F.O."/>
            <person name="Grambauer S."/>
            <person name="Barber I."/>
            <person name="Landry C.R."/>
            <person name="Aubin-Horth N."/>
        </authorList>
    </citation>
    <scope>NUCLEOTIDE SEQUENCE</scope>
</reference>
<evidence type="ECO:0000313" key="4">
    <source>
        <dbReference type="Proteomes" id="UP000275846"/>
    </source>
</evidence>
<dbReference type="SUPFAM" id="SSF54648">
    <property type="entry name" value="DLC"/>
    <property type="match status" value="1"/>
</dbReference>
<dbReference type="InterPro" id="IPR001372">
    <property type="entry name" value="Dynein_light_chain_typ-1/2"/>
</dbReference>
<protein>
    <submittedName>
        <fullName evidence="1 5">Dynein light chain type 1</fullName>
    </submittedName>
</protein>
<dbReference type="EMBL" id="UYSU01048154">
    <property type="protein sequence ID" value="VDM05961.1"/>
    <property type="molecule type" value="Genomic_DNA"/>
</dbReference>
<reference evidence="5 6" key="2">
    <citation type="submission" date="2016-06" db="UniProtKB">
        <authorList>
            <consortium name="WormBaseParasite"/>
        </authorList>
    </citation>
    <scope>IDENTIFICATION</scope>
</reference>
<evidence type="ECO:0000313" key="1">
    <source>
        <dbReference type="EMBL" id="JAP43492.1"/>
    </source>
</evidence>